<name>A0A508WQP7_9HYPH</name>
<dbReference type="AlphaFoldDB" id="A0A508WQP7"/>
<organism evidence="1">
    <name type="scientific">Sinorhizobium medicae</name>
    <dbReference type="NCBI Taxonomy" id="110321"/>
    <lineage>
        <taxon>Bacteria</taxon>
        <taxon>Pseudomonadati</taxon>
        <taxon>Pseudomonadota</taxon>
        <taxon>Alphaproteobacteria</taxon>
        <taxon>Hyphomicrobiales</taxon>
        <taxon>Rhizobiaceae</taxon>
        <taxon>Sinorhizobium/Ensifer group</taxon>
        <taxon>Sinorhizobium</taxon>
    </lineage>
</organism>
<evidence type="ECO:0000313" key="1">
    <source>
        <dbReference type="EMBL" id="VTZ59810.1"/>
    </source>
</evidence>
<protein>
    <submittedName>
        <fullName evidence="1">Uncharacterized protein</fullName>
    </submittedName>
</protein>
<reference evidence="1" key="1">
    <citation type="submission" date="2019-06" db="EMBL/GenBank/DDBJ databases">
        <authorList>
            <person name="Le Quere A."/>
            <person name="Colella S."/>
        </authorList>
    </citation>
    <scope>NUCLEOTIDE SEQUENCE</scope>
    <source>
        <strain evidence="1">EmedicaeMD41</strain>
    </source>
</reference>
<dbReference type="EMBL" id="CABFNB010000032">
    <property type="protein sequence ID" value="VTZ59810.1"/>
    <property type="molecule type" value="Genomic_DNA"/>
</dbReference>
<accession>A0A508WQP7</accession>
<sequence length="68" mass="7763">MQFPTPRGMRRLSTLPSQRMAVRAGDVGRLTEHARSERGHVLSSVVVRGAFDTTPRTRRDWGVHSRYD</sequence>
<dbReference type="Proteomes" id="UP000507954">
    <property type="component" value="Unassembled WGS sequence"/>
</dbReference>
<gene>
    <name evidence="1" type="ORF">EMEDMD4_1270007</name>
</gene>
<proteinExistence type="predicted"/>